<dbReference type="InterPro" id="IPR001138">
    <property type="entry name" value="Zn2Cys6_DnaBD"/>
</dbReference>
<keyword evidence="2" id="KW-0862">Zinc</keyword>
<feature type="region of interest" description="Disordered" evidence="7">
    <location>
        <begin position="138"/>
        <end position="169"/>
    </location>
</feature>
<dbReference type="SMART" id="SM00066">
    <property type="entry name" value="GAL4"/>
    <property type="match status" value="1"/>
</dbReference>
<dbReference type="Pfam" id="PF00172">
    <property type="entry name" value="Zn_clus"/>
    <property type="match status" value="1"/>
</dbReference>
<keyword evidence="4" id="KW-0238">DNA-binding</keyword>
<feature type="compositionally biased region" description="Polar residues" evidence="7">
    <location>
        <begin position="138"/>
        <end position="154"/>
    </location>
</feature>
<proteinExistence type="predicted"/>
<dbReference type="PANTHER" id="PTHR31944:SF130">
    <property type="entry name" value="ZN(II)2CYS6 TRANSCRIPTION FACTO (EUROFUNG)"/>
    <property type="match status" value="1"/>
</dbReference>
<keyword evidence="1" id="KW-0479">Metal-binding</keyword>
<protein>
    <submittedName>
        <fullName evidence="9">C6 zinc finger domain-containing protein</fullName>
    </submittedName>
</protein>
<dbReference type="SMART" id="SM00906">
    <property type="entry name" value="Fungal_trans"/>
    <property type="match status" value="1"/>
</dbReference>
<evidence type="ECO:0000256" key="1">
    <source>
        <dbReference type="ARBA" id="ARBA00022723"/>
    </source>
</evidence>
<dbReference type="PANTHER" id="PTHR31944">
    <property type="entry name" value="HEME-RESPONSIVE ZINC FINGER TRANSCRIPTION FACTOR HAP1"/>
    <property type="match status" value="1"/>
</dbReference>
<dbReference type="SUPFAM" id="SSF57701">
    <property type="entry name" value="Zn2/Cys6 DNA-binding domain"/>
    <property type="match status" value="1"/>
</dbReference>
<evidence type="ECO:0000256" key="7">
    <source>
        <dbReference type="SAM" id="MobiDB-lite"/>
    </source>
</evidence>
<dbReference type="InterPro" id="IPR007219">
    <property type="entry name" value="XnlR_reg_dom"/>
</dbReference>
<evidence type="ECO:0000259" key="8">
    <source>
        <dbReference type="PROSITE" id="PS50048"/>
    </source>
</evidence>
<feature type="region of interest" description="Disordered" evidence="7">
    <location>
        <begin position="1"/>
        <end position="33"/>
    </location>
</feature>
<dbReference type="InterPro" id="IPR008701">
    <property type="entry name" value="NPP1"/>
</dbReference>
<evidence type="ECO:0000256" key="5">
    <source>
        <dbReference type="ARBA" id="ARBA00023163"/>
    </source>
</evidence>
<dbReference type="Pfam" id="PF05630">
    <property type="entry name" value="NPP1"/>
    <property type="match status" value="1"/>
</dbReference>
<dbReference type="HOGENOM" id="CLU_007091_1_0_1"/>
<dbReference type="STRING" id="1213859.L2FEW4"/>
<dbReference type="Pfam" id="PF04082">
    <property type="entry name" value="Fungal_trans"/>
    <property type="match status" value="1"/>
</dbReference>
<evidence type="ECO:0000256" key="2">
    <source>
        <dbReference type="ARBA" id="ARBA00022833"/>
    </source>
</evidence>
<dbReference type="GO" id="GO:0006351">
    <property type="term" value="P:DNA-templated transcription"/>
    <property type="evidence" value="ECO:0007669"/>
    <property type="project" value="InterPro"/>
</dbReference>
<dbReference type="AlphaFoldDB" id="L2FEW4"/>
<evidence type="ECO:0000256" key="4">
    <source>
        <dbReference type="ARBA" id="ARBA00023125"/>
    </source>
</evidence>
<accession>L2FEW4</accession>
<evidence type="ECO:0000256" key="3">
    <source>
        <dbReference type="ARBA" id="ARBA00023015"/>
    </source>
</evidence>
<feature type="domain" description="Zn(2)-C6 fungal-type" evidence="8">
    <location>
        <begin position="37"/>
        <end position="68"/>
    </location>
</feature>
<dbReference type="Gene3D" id="4.10.240.10">
    <property type="entry name" value="Zn(2)-C6 fungal-type DNA-binding domain"/>
    <property type="match status" value="1"/>
</dbReference>
<keyword evidence="5" id="KW-0804">Transcription</keyword>
<reference evidence="9" key="1">
    <citation type="submission" date="2012-08" db="EMBL/GenBank/DDBJ databases">
        <title>Genome analysis of Colletotrichum orbiculare and Colletotrichum fructicola.</title>
        <authorList>
            <person name="Gan P.H.P."/>
            <person name="Ikeda K."/>
            <person name="Irieda H."/>
            <person name="Narusaka M."/>
            <person name="O'Connell R.J."/>
            <person name="Narusaka Y."/>
            <person name="Takano Y."/>
            <person name="Kubo Y."/>
            <person name="Shirasu K."/>
        </authorList>
    </citation>
    <scope>NUCLEOTIDE SEQUENCE</scope>
    <source>
        <strain evidence="9">Nara gc5</strain>
    </source>
</reference>
<name>L2FEW4_COLFN</name>
<organism evidence="9">
    <name type="scientific">Colletotrichum fructicola (strain Nara gc5)</name>
    <name type="common">Anthracnose fungus</name>
    <name type="synonym">Colletotrichum gloeosporioides (strain Nara gc5)</name>
    <dbReference type="NCBI Taxonomy" id="1213859"/>
    <lineage>
        <taxon>Eukaryota</taxon>
        <taxon>Fungi</taxon>
        <taxon>Dikarya</taxon>
        <taxon>Ascomycota</taxon>
        <taxon>Pezizomycotina</taxon>
        <taxon>Sordariomycetes</taxon>
        <taxon>Hypocreomycetidae</taxon>
        <taxon>Glomerellales</taxon>
        <taxon>Glomerellaceae</taxon>
        <taxon>Colletotrichum</taxon>
        <taxon>Colletotrichum gloeosporioides species complex</taxon>
    </lineage>
</organism>
<evidence type="ECO:0000256" key="6">
    <source>
        <dbReference type="ARBA" id="ARBA00023242"/>
    </source>
</evidence>
<dbReference type="PROSITE" id="PS50048">
    <property type="entry name" value="ZN2_CY6_FUNGAL_2"/>
    <property type="match status" value="1"/>
</dbReference>
<keyword evidence="3" id="KW-0805">Transcription regulation</keyword>
<dbReference type="InterPro" id="IPR036864">
    <property type="entry name" value="Zn2-C6_fun-type_DNA-bd_sf"/>
</dbReference>
<dbReference type="CDD" id="cd12148">
    <property type="entry name" value="fungal_TF_MHR"/>
    <property type="match status" value="1"/>
</dbReference>
<keyword evidence="6" id="KW-0539">Nucleus</keyword>
<feature type="region of interest" description="Disordered" evidence="7">
    <location>
        <begin position="458"/>
        <end position="478"/>
    </location>
</feature>
<sequence length="1035" mass="116044">MSPPSVDDNDSLSPTNSRGDDDENSQHPRKRQRVRLSCLECRRRKLSCDRGYPCQRCLKSGTPDRCTYETKSGVVLNASSGVPPAFAQLDSRRNGELAMGGTKETDMSLVREAAKDHDRIRRLELEVAQLKTQLTRQAMSSFDGSTVAGTNSPHTQKDESTDTPANDPCANTHQMEKCWHQYSDGGANSELRFFRGKEFRTRYFGPHNATMAFIELTGLCPFMKETADEWLKPVKAHDRKDRKKRKEDRDKFYAQPDPRLEALLPPKEQVDALVEVYIDQFEQMHRIIHIPTFRREYSEFWENPAESRYAAFTALVLAIIAVANCIHTHESMRFTGMISNAQTTAEKYIKAVEDWQDKQSVKHRKLIHYQIACLLYLGKRVNTVKKKRFWTNSGALIQDGISVGLHREPSHMSGKISVYNQEMRRRIWATVQEFDMQASFDHGLPTLVSQLHYDVQPPRNLDDEDFDEDTTQLPPSKHGKEYTFSSYQNLARQSLPLRMELSRLLCGPPGEIDYDQVIRYTNDITHEIDSLPSWEHNNNNTHGGKRPLLAYTLLHVQLRQYIIPLHQPFLKLRKSNAKYQYSEIIYYNAARDIVLLHDKLYEQGIRCLNFLREDTLTTAVNLCSVTMLQPRGSTNMIMINSQHTVKLLEKCLLMKEDRLLRTGNNEPWGYSIMCSSLGLLEAHLGTKTTEQAKASSAERFVNLHYKLLANQEPPVSSQQSELSKIPGLEVPERPKSVTPFSFQGYPSSHNTVDGLLPQPLPWMSSSMDPQFVSEIFLSSTAHPAAPTRSLLHIKLDLRQVIPKSHNGPFRPPPLAAAASFVSAAPIQARAVIDHDAVVGFAETVPSGTVGALYLKYKPYLKVVNGCVPFPAVDAAGNTGGGLATSGSSNGGCSSSTGQVYARGGSYNGAYAIMYSYYMPKDSPSSGLGHRHDWENTVVWLSAASDSATVLGVAYDTKTSGISWTDTTHPRVGYQSIWPVNHQMIFTSDQGGQQPLIAWESLTDAARTALENTDFGSANVPMKEANFNSNLGKAAL</sequence>
<dbReference type="PROSITE" id="PS00463">
    <property type="entry name" value="ZN2_CY6_FUNGAL_1"/>
    <property type="match status" value="1"/>
</dbReference>
<dbReference type="GO" id="GO:0001228">
    <property type="term" value="F:DNA-binding transcription activator activity, RNA polymerase II-specific"/>
    <property type="evidence" value="ECO:0007669"/>
    <property type="project" value="TreeGrafter"/>
</dbReference>
<dbReference type="EMBL" id="KB021217">
    <property type="protein sequence ID" value="ELA24919.1"/>
    <property type="molecule type" value="Genomic_DNA"/>
</dbReference>
<dbReference type="GO" id="GO:0005634">
    <property type="term" value="C:nucleus"/>
    <property type="evidence" value="ECO:0007669"/>
    <property type="project" value="TreeGrafter"/>
</dbReference>
<dbReference type="CDD" id="cd00067">
    <property type="entry name" value="GAL4"/>
    <property type="match status" value="1"/>
</dbReference>
<dbReference type="InterPro" id="IPR051430">
    <property type="entry name" value="Fungal_TF_Env_Response"/>
</dbReference>
<evidence type="ECO:0000313" key="9">
    <source>
        <dbReference type="EMBL" id="ELA24919.1"/>
    </source>
</evidence>
<dbReference type="GO" id="GO:0008270">
    <property type="term" value="F:zinc ion binding"/>
    <property type="evidence" value="ECO:0007669"/>
    <property type="project" value="InterPro"/>
</dbReference>
<gene>
    <name evidence="9" type="ORF">CGGC5_13803</name>
</gene>
<dbReference type="GO" id="GO:0000978">
    <property type="term" value="F:RNA polymerase II cis-regulatory region sequence-specific DNA binding"/>
    <property type="evidence" value="ECO:0007669"/>
    <property type="project" value="TreeGrafter"/>
</dbReference>